<accession>A0A8R1Z7V2</accession>
<proteinExistence type="predicted"/>
<name>A0A2A6C0U4_PRIPA</name>
<feature type="compositionally biased region" description="Basic and acidic residues" evidence="1">
    <location>
        <begin position="1"/>
        <end position="18"/>
    </location>
</feature>
<evidence type="ECO:0000256" key="1">
    <source>
        <dbReference type="SAM" id="MobiDB-lite"/>
    </source>
</evidence>
<dbReference type="Proteomes" id="UP000005239">
    <property type="component" value="Unassembled WGS sequence"/>
</dbReference>
<organism evidence="2 3">
    <name type="scientific">Pristionchus pacificus</name>
    <name type="common">Parasitic nematode worm</name>
    <dbReference type="NCBI Taxonomy" id="54126"/>
    <lineage>
        <taxon>Eukaryota</taxon>
        <taxon>Metazoa</taxon>
        <taxon>Ecdysozoa</taxon>
        <taxon>Nematoda</taxon>
        <taxon>Chromadorea</taxon>
        <taxon>Rhabditida</taxon>
        <taxon>Rhabditina</taxon>
        <taxon>Diplogasteromorpha</taxon>
        <taxon>Diplogasteroidea</taxon>
        <taxon>Neodiplogasteridae</taxon>
        <taxon>Pristionchus</taxon>
    </lineage>
</organism>
<sequence length="67" mass="7786">MHVEKEQNDVKKGEKEEYLAQGSVGNEERKEKGEQRTERIRSRTLTFHNALMSAKEASEHEKMRALA</sequence>
<gene>
    <name evidence="2" type="primary">WBGene00284232</name>
</gene>
<evidence type="ECO:0000313" key="2">
    <source>
        <dbReference type="EnsemblMetazoa" id="PPA45863.1"/>
    </source>
</evidence>
<feature type="compositionally biased region" description="Basic and acidic residues" evidence="1">
    <location>
        <begin position="56"/>
        <end position="67"/>
    </location>
</feature>
<dbReference type="EnsemblMetazoa" id="PPA45863.1">
    <property type="protein sequence ID" value="PPA45863.1"/>
    <property type="gene ID" value="WBGene00284232"/>
</dbReference>
<accession>A0A2A6C0U4</accession>
<feature type="region of interest" description="Disordered" evidence="1">
    <location>
        <begin position="1"/>
        <end position="67"/>
    </location>
</feature>
<dbReference type="AlphaFoldDB" id="A0A2A6C0U4"/>
<protein>
    <submittedName>
        <fullName evidence="2">Uncharacterized protein</fullName>
    </submittedName>
</protein>
<reference evidence="3" key="1">
    <citation type="journal article" date="2008" name="Nat. Genet.">
        <title>The Pristionchus pacificus genome provides a unique perspective on nematode lifestyle and parasitism.</title>
        <authorList>
            <person name="Dieterich C."/>
            <person name="Clifton S.W."/>
            <person name="Schuster L.N."/>
            <person name="Chinwalla A."/>
            <person name="Delehaunty K."/>
            <person name="Dinkelacker I."/>
            <person name="Fulton L."/>
            <person name="Fulton R."/>
            <person name="Godfrey J."/>
            <person name="Minx P."/>
            <person name="Mitreva M."/>
            <person name="Roeseler W."/>
            <person name="Tian H."/>
            <person name="Witte H."/>
            <person name="Yang S.P."/>
            <person name="Wilson R.K."/>
            <person name="Sommer R.J."/>
        </authorList>
    </citation>
    <scope>NUCLEOTIDE SEQUENCE [LARGE SCALE GENOMIC DNA]</scope>
    <source>
        <strain evidence="3">PS312</strain>
    </source>
</reference>
<evidence type="ECO:0000313" key="3">
    <source>
        <dbReference type="Proteomes" id="UP000005239"/>
    </source>
</evidence>
<reference evidence="2" key="2">
    <citation type="submission" date="2022-06" db="UniProtKB">
        <authorList>
            <consortium name="EnsemblMetazoa"/>
        </authorList>
    </citation>
    <scope>IDENTIFICATION</scope>
    <source>
        <strain evidence="2">PS312</strain>
    </source>
</reference>
<keyword evidence="3" id="KW-1185">Reference proteome</keyword>
<feature type="compositionally biased region" description="Basic and acidic residues" evidence="1">
    <location>
        <begin position="26"/>
        <end position="41"/>
    </location>
</feature>